<feature type="transmembrane region" description="Helical" evidence="5">
    <location>
        <begin position="63"/>
        <end position="80"/>
    </location>
</feature>
<evidence type="ECO:0000313" key="8">
    <source>
        <dbReference type="Proteomes" id="UP000192756"/>
    </source>
</evidence>
<feature type="transmembrane region" description="Helical" evidence="5">
    <location>
        <begin position="155"/>
        <end position="176"/>
    </location>
</feature>
<organism evidence="7 8">
    <name type="scientific">Pedobacter africanus</name>
    <dbReference type="NCBI Taxonomy" id="151894"/>
    <lineage>
        <taxon>Bacteria</taxon>
        <taxon>Pseudomonadati</taxon>
        <taxon>Bacteroidota</taxon>
        <taxon>Sphingobacteriia</taxon>
        <taxon>Sphingobacteriales</taxon>
        <taxon>Sphingobacteriaceae</taxon>
        <taxon>Pedobacter</taxon>
    </lineage>
</organism>
<dbReference type="AlphaFoldDB" id="A0A1W2ANC6"/>
<dbReference type="Proteomes" id="UP000192756">
    <property type="component" value="Unassembled WGS sequence"/>
</dbReference>
<evidence type="ECO:0000313" key="7">
    <source>
        <dbReference type="EMBL" id="SMC62022.1"/>
    </source>
</evidence>
<keyword evidence="8" id="KW-1185">Reference proteome</keyword>
<feature type="transmembrane region" description="Helical" evidence="5">
    <location>
        <begin position="217"/>
        <end position="237"/>
    </location>
</feature>
<evidence type="ECO:0000256" key="1">
    <source>
        <dbReference type="ARBA" id="ARBA00004141"/>
    </source>
</evidence>
<evidence type="ECO:0000256" key="5">
    <source>
        <dbReference type="SAM" id="Phobius"/>
    </source>
</evidence>
<dbReference type="EMBL" id="FWXT01000001">
    <property type="protein sequence ID" value="SMC62022.1"/>
    <property type="molecule type" value="Genomic_DNA"/>
</dbReference>
<dbReference type="PANTHER" id="PTHR43066:SF11">
    <property type="entry name" value="PEPTIDASE S54 RHOMBOID DOMAIN-CONTAINING PROTEIN"/>
    <property type="match status" value="1"/>
</dbReference>
<gene>
    <name evidence="7" type="ORF">SAMN04488524_1560</name>
</gene>
<feature type="transmembrane region" description="Helical" evidence="5">
    <location>
        <begin position="183"/>
        <end position="202"/>
    </location>
</feature>
<dbReference type="OrthoDB" id="9807874at2"/>
<feature type="transmembrane region" description="Helical" evidence="5">
    <location>
        <begin position="92"/>
        <end position="110"/>
    </location>
</feature>
<accession>A0A1W2ANC6</accession>
<evidence type="ECO:0000256" key="2">
    <source>
        <dbReference type="ARBA" id="ARBA00022692"/>
    </source>
</evidence>
<dbReference type="RefSeq" id="WP_084237774.1">
    <property type="nucleotide sequence ID" value="NZ_FWXT01000001.1"/>
</dbReference>
<keyword evidence="4 5" id="KW-0472">Membrane</keyword>
<feature type="domain" description="Peptidase S54 rhomboid" evidence="6">
    <location>
        <begin position="141"/>
        <end position="235"/>
    </location>
</feature>
<dbReference type="STRING" id="151894.SAMN04488524_1560"/>
<dbReference type="Pfam" id="PF01694">
    <property type="entry name" value="Rhomboid"/>
    <property type="match status" value="2"/>
</dbReference>
<dbReference type="GO" id="GO:0004252">
    <property type="term" value="F:serine-type endopeptidase activity"/>
    <property type="evidence" value="ECO:0007669"/>
    <property type="project" value="InterPro"/>
</dbReference>
<dbReference type="InterPro" id="IPR022764">
    <property type="entry name" value="Peptidase_S54_rhomboid_dom"/>
</dbReference>
<name>A0A1W2ANC6_9SPHI</name>
<evidence type="ECO:0000256" key="4">
    <source>
        <dbReference type="ARBA" id="ARBA00023136"/>
    </source>
</evidence>
<comment type="subcellular location">
    <subcellularLocation>
        <location evidence="1">Membrane</location>
        <topology evidence="1">Multi-pass membrane protein</topology>
    </subcellularLocation>
</comment>
<reference evidence="8" key="1">
    <citation type="submission" date="2017-04" db="EMBL/GenBank/DDBJ databases">
        <authorList>
            <person name="Varghese N."/>
            <person name="Submissions S."/>
        </authorList>
    </citation>
    <scope>NUCLEOTIDE SEQUENCE [LARGE SCALE GENOMIC DNA]</scope>
    <source>
        <strain evidence="8">DSM 12126</strain>
    </source>
</reference>
<dbReference type="InterPro" id="IPR035952">
    <property type="entry name" value="Rhomboid-like_sf"/>
</dbReference>
<dbReference type="Gene3D" id="1.20.1540.10">
    <property type="entry name" value="Rhomboid-like"/>
    <property type="match status" value="1"/>
</dbReference>
<proteinExistence type="predicted"/>
<evidence type="ECO:0000259" key="6">
    <source>
        <dbReference type="Pfam" id="PF01694"/>
    </source>
</evidence>
<dbReference type="PANTHER" id="PTHR43066">
    <property type="entry name" value="RHOMBOID-RELATED PROTEIN"/>
    <property type="match status" value="1"/>
</dbReference>
<dbReference type="GO" id="GO:0016020">
    <property type="term" value="C:membrane"/>
    <property type="evidence" value="ECO:0007669"/>
    <property type="project" value="UniProtKB-SubCell"/>
</dbReference>
<evidence type="ECO:0000256" key="3">
    <source>
        <dbReference type="ARBA" id="ARBA00022989"/>
    </source>
</evidence>
<feature type="transmembrane region" description="Helical" evidence="5">
    <location>
        <begin position="6"/>
        <end position="27"/>
    </location>
</feature>
<feature type="domain" description="Peptidase S54 rhomboid" evidence="6">
    <location>
        <begin position="49"/>
        <end position="110"/>
    </location>
</feature>
<keyword evidence="2 5" id="KW-0812">Transmembrane</keyword>
<dbReference type="SUPFAM" id="SSF144091">
    <property type="entry name" value="Rhomboid-like"/>
    <property type="match status" value="1"/>
</dbReference>
<keyword evidence="3 5" id="KW-1133">Transmembrane helix</keyword>
<protein>
    <submittedName>
        <fullName evidence="7">Rhomboid-like protein</fullName>
    </submittedName>
</protein>
<sequence>MNNIHIPPVVKNLLIINALFFAAKYVMKNIGVDLDYMLGAFYFDSPFFRIWQLLTYMFMHGDFLHIFFNMFALFMFGGVLEARWGTKRFINFYLITGLGAVALQMVVQAYEVYQITGMFINVPITDLVHQGNYIQGNIQIPGLTKSATETLLGTYGAPMVGASGAIFGLLVAFGMLYPNTEMYVMFIPIPIKAKYLIPVYILMELSLGVAKVPGDSIAHYAHLGGALLGFILVKIWGDKNNDRFYTYYE</sequence>